<dbReference type="STRING" id="1121922.GCA_000428905_00375"/>
<name>K7A2M9_9ALTE</name>
<protein>
    <recommendedName>
        <fullName evidence="2">Toxin co-regulated pilus biosynthesis protein Q C-terminal domain-containing protein</fullName>
    </recommendedName>
</protein>
<accession>K7A2M9</accession>
<feature type="transmembrane region" description="Helical" evidence="1">
    <location>
        <begin position="12"/>
        <end position="30"/>
    </location>
</feature>
<keyword evidence="1" id="KW-0812">Transmembrane</keyword>
<dbReference type="InterPro" id="IPR018927">
    <property type="entry name" value="Pilus_synth_Q_C"/>
</dbReference>
<feature type="domain" description="Toxin co-regulated pilus biosynthesis protein Q C-terminal" evidence="2">
    <location>
        <begin position="116"/>
        <end position="191"/>
    </location>
</feature>
<evidence type="ECO:0000259" key="2">
    <source>
        <dbReference type="Pfam" id="PF10671"/>
    </source>
</evidence>
<dbReference type="RefSeq" id="WP_006013063.1">
    <property type="nucleotide sequence ID" value="NZ_BAEQ01000050.1"/>
</dbReference>
<evidence type="ECO:0000313" key="4">
    <source>
        <dbReference type="Proteomes" id="UP000006251"/>
    </source>
</evidence>
<gene>
    <name evidence="3" type="ORF">GPAL_2894</name>
</gene>
<keyword evidence="4" id="KW-1185">Reference proteome</keyword>
<keyword evidence="1" id="KW-0472">Membrane</keyword>
<dbReference type="OrthoDB" id="6224370at2"/>
<organism evidence="3 4">
    <name type="scientific">Brumicola pallidula DSM 14239 = ACAM 615</name>
    <dbReference type="NCBI Taxonomy" id="1121922"/>
    <lineage>
        <taxon>Bacteria</taxon>
        <taxon>Pseudomonadati</taxon>
        <taxon>Pseudomonadota</taxon>
        <taxon>Gammaproteobacteria</taxon>
        <taxon>Alteromonadales</taxon>
        <taxon>Alteromonadaceae</taxon>
        <taxon>Brumicola</taxon>
    </lineage>
</organism>
<proteinExistence type="predicted"/>
<sequence>MSGKKKSTGWQKHLALGVLVLLATILFLVYRPDSMDLPILSDGEVSEQKDNISDNLARFYEEFRLSSSDPIKDEFGDFVVALKTPKKTQTQQLVAIRSVDNPPEQDWEGNYKVRSFAQGTTIKTEAMKYAEQEGVQLIWDLSQDFIIRQRFLSEDSLVGTLDEIAGAIDANFVPEVKVYFCHKKKTIVIADKAGTYVVENCTKAGFN</sequence>
<dbReference type="AlphaFoldDB" id="K7A2M9"/>
<reference evidence="4" key="1">
    <citation type="journal article" date="2014" name="Environ. Microbiol.">
        <title>Comparative genomics of the marine bacterial genus Glaciecola reveals the high degree of genomic diversity and genomic characteristic for cold adaptation.</title>
        <authorList>
            <person name="Qin Q.L."/>
            <person name="Xie B.B."/>
            <person name="Yu Y."/>
            <person name="Shu Y.L."/>
            <person name="Rong J.C."/>
            <person name="Zhang Y.J."/>
            <person name="Zhao D.L."/>
            <person name="Chen X.L."/>
            <person name="Zhang X.Y."/>
            <person name="Chen B."/>
            <person name="Zhou B.C."/>
            <person name="Zhang Y.Z."/>
        </authorList>
    </citation>
    <scope>NUCLEOTIDE SEQUENCE [LARGE SCALE GENOMIC DNA]</scope>
    <source>
        <strain evidence="4">ACAM 615</strain>
    </source>
</reference>
<comment type="caution">
    <text evidence="3">The sequence shown here is derived from an EMBL/GenBank/DDBJ whole genome shotgun (WGS) entry which is preliminary data.</text>
</comment>
<dbReference type="Proteomes" id="UP000006251">
    <property type="component" value="Unassembled WGS sequence"/>
</dbReference>
<keyword evidence="1" id="KW-1133">Transmembrane helix</keyword>
<evidence type="ECO:0000256" key="1">
    <source>
        <dbReference type="SAM" id="Phobius"/>
    </source>
</evidence>
<evidence type="ECO:0000313" key="3">
    <source>
        <dbReference type="EMBL" id="GAC29745.1"/>
    </source>
</evidence>
<dbReference type="Pfam" id="PF10671">
    <property type="entry name" value="TcpQ"/>
    <property type="match status" value="1"/>
</dbReference>
<dbReference type="EMBL" id="BAEQ01000050">
    <property type="protein sequence ID" value="GAC29745.1"/>
    <property type="molecule type" value="Genomic_DNA"/>
</dbReference>